<keyword evidence="3" id="KW-0732">Signal</keyword>
<dbReference type="PANTHER" id="PTHR47053">
    <property type="entry name" value="MUREIN DD-ENDOPEPTIDASE MEPH-RELATED"/>
    <property type="match status" value="1"/>
</dbReference>
<evidence type="ECO:0000256" key="2">
    <source>
        <dbReference type="ARBA" id="ARBA00022670"/>
    </source>
</evidence>
<dbReference type="PANTHER" id="PTHR47053:SF1">
    <property type="entry name" value="MUREIN DD-ENDOPEPTIDASE MEPH-RELATED"/>
    <property type="match status" value="1"/>
</dbReference>
<dbReference type="InterPro" id="IPR018392">
    <property type="entry name" value="LysM"/>
</dbReference>
<dbReference type="InterPro" id="IPR051202">
    <property type="entry name" value="Peptidase_C40"/>
</dbReference>
<evidence type="ECO:0000256" key="4">
    <source>
        <dbReference type="ARBA" id="ARBA00022737"/>
    </source>
</evidence>
<keyword evidence="4" id="KW-0677">Repeat</keyword>
<evidence type="ECO:0000256" key="1">
    <source>
        <dbReference type="ARBA" id="ARBA00007074"/>
    </source>
</evidence>
<dbReference type="GO" id="GO:0006508">
    <property type="term" value="P:proteolysis"/>
    <property type="evidence" value="ECO:0007669"/>
    <property type="project" value="UniProtKB-KW"/>
</dbReference>
<dbReference type="Pfam" id="PF00877">
    <property type="entry name" value="NLPC_P60"/>
    <property type="match status" value="1"/>
</dbReference>
<dbReference type="InterPro" id="IPR036779">
    <property type="entry name" value="LysM_dom_sf"/>
</dbReference>
<dbReference type="Gene3D" id="3.90.1720.10">
    <property type="entry name" value="endopeptidase domain like (from Nostoc punctiforme)"/>
    <property type="match status" value="1"/>
</dbReference>
<keyword evidence="2" id="KW-0645">Protease</keyword>
<feature type="compositionally biased region" description="Polar residues" evidence="7">
    <location>
        <begin position="22"/>
        <end position="32"/>
    </location>
</feature>
<organism evidence="10">
    <name type="scientific">uncultured Nocardioidaceae bacterium</name>
    <dbReference type="NCBI Taxonomy" id="253824"/>
    <lineage>
        <taxon>Bacteria</taxon>
        <taxon>Bacillati</taxon>
        <taxon>Actinomycetota</taxon>
        <taxon>Actinomycetes</taxon>
        <taxon>Propionibacteriales</taxon>
        <taxon>Nocardioidaceae</taxon>
        <taxon>environmental samples</taxon>
    </lineage>
</organism>
<evidence type="ECO:0000256" key="6">
    <source>
        <dbReference type="ARBA" id="ARBA00022807"/>
    </source>
</evidence>
<feature type="region of interest" description="Disordered" evidence="7">
    <location>
        <begin position="1"/>
        <end position="45"/>
    </location>
</feature>
<evidence type="ECO:0000259" key="9">
    <source>
        <dbReference type="PROSITE" id="PS51935"/>
    </source>
</evidence>
<dbReference type="Pfam" id="PF01476">
    <property type="entry name" value="LysM"/>
    <property type="match status" value="1"/>
</dbReference>
<dbReference type="InterPro" id="IPR038765">
    <property type="entry name" value="Papain-like_cys_pep_sf"/>
</dbReference>
<dbReference type="GO" id="GO:0008234">
    <property type="term" value="F:cysteine-type peptidase activity"/>
    <property type="evidence" value="ECO:0007669"/>
    <property type="project" value="UniProtKB-KW"/>
</dbReference>
<evidence type="ECO:0000256" key="5">
    <source>
        <dbReference type="ARBA" id="ARBA00022801"/>
    </source>
</evidence>
<feature type="region of interest" description="Disordered" evidence="7">
    <location>
        <begin position="121"/>
        <end position="141"/>
    </location>
</feature>
<feature type="compositionally biased region" description="Low complexity" evidence="7">
    <location>
        <begin position="126"/>
        <end position="141"/>
    </location>
</feature>
<dbReference type="SMART" id="SM00257">
    <property type="entry name" value="LysM"/>
    <property type="match status" value="1"/>
</dbReference>
<dbReference type="PROSITE" id="PS51935">
    <property type="entry name" value="NLPC_P60"/>
    <property type="match status" value="1"/>
</dbReference>
<reference evidence="10" key="1">
    <citation type="submission" date="2020-02" db="EMBL/GenBank/DDBJ databases">
        <authorList>
            <person name="Meier V. D."/>
        </authorList>
    </citation>
    <scope>NUCLEOTIDE SEQUENCE</scope>
    <source>
        <strain evidence="10">AVDCRST_MAG72</strain>
    </source>
</reference>
<dbReference type="InterPro" id="IPR000064">
    <property type="entry name" value="NLP_P60_dom"/>
</dbReference>
<dbReference type="CDD" id="cd00118">
    <property type="entry name" value="LysM"/>
    <property type="match status" value="1"/>
</dbReference>
<protein>
    <submittedName>
        <fullName evidence="10">NLP/P60 family protein</fullName>
    </submittedName>
</protein>
<evidence type="ECO:0000259" key="8">
    <source>
        <dbReference type="PROSITE" id="PS51782"/>
    </source>
</evidence>
<keyword evidence="5" id="KW-0378">Hydrolase</keyword>
<dbReference type="AlphaFoldDB" id="A0A6J4LQQ4"/>
<dbReference type="SUPFAM" id="SSF54001">
    <property type="entry name" value="Cysteine proteinases"/>
    <property type="match status" value="1"/>
</dbReference>
<dbReference type="EMBL" id="CADCUJ010000031">
    <property type="protein sequence ID" value="CAA9338973.1"/>
    <property type="molecule type" value="Genomic_DNA"/>
</dbReference>
<evidence type="ECO:0000313" key="10">
    <source>
        <dbReference type="EMBL" id="CAA9338973.1"/>
    </source>
</evidence>
<accession>A0A6J4LQQ4</accession>
<dbReference type="SUPFAM" id="SSF54106">
    <property type="entry name" value="LysM domain"/>
    <property type="match status" value="1"/>
</dbReference>
<sequence length="257" mass="26741">MSDNCTPRTGSHQRQGRHRGSPSRTETSQSRFGATAGRHRAEVVRRTSRRALATVAVALGLTASPAFAATAVADYTVRAGDTLGTIADRHGTTWQALYRRNSDTLSSPHQIYVGQQIDVRGGGAGQHSASGSGGRSTTSSAGSSAGLLAEAAALEGIAYNYGGDSPAEGFDCSGFTSYVFAQTGKTIPRTSGAQAAAADSVSASDLRPGDLVFYHPYGDVSHVAIYAGNGMVWESPGTGDTVQYAPIWDVARSYGRF</sequence>
<comment type="similarity">
    <text evidence="1">Belongs to the peptidase C40 family.</text>
</comment>
<feature type="domain" description="NlpC/P60" evidence="9">
    <location>
        <begin position="141"/>
        <end position="257"/>
    </location>
</feature>
<proteinExistence type="inferred from homology"/>
<evidence type="ECO:0000256" key="7">
    <source>
        <dbReference type="SAM" id="MobiDB-lite"/>
    </source>
</evidence>
<dbReference type="Gene3D" id="3.10.350.10">
    <property type="entry name" value="LysM domain"/>
    <property type="match status" value="1"/>
</dbReference>
<feature type="domain" description="LysM" evidence="8">
    <location>
        <begin position="73"/>
        <end position="119"/>
    </location>
</feature>
<dbReference type="PROSITE" id="PS51782">
    <property type="entry name" value="LYSM"/>
    <property type="match status" value="1"/>
</dbReference>
<feature type="compositionally biased region" description="Polar residues" evidence="7">
    <location>
        <begin position="1"/>
        <end position="13"/>
    </location>
</feature>
<name>A0A6J4LQQ4_9ACTN</name>
<evidence type="ECO:0000256" key="3">
    <source>
        <dbReference type="ARBA" id="ARBA00022729"/>
    </source>
</evidence>
<gene>
    <name evidence="10" type="ORF">AVDCRST_MAG72-686</name>
</gene>
<keyword evidence="6" id="KW-0788">Thiol protease</keyword>